<sequence length="202" mass="21468">MGLGCSEARGGLLRSRTCSCVSLGSSRQRARRALEKVREPWRCSWRGRGELTRQRAGCSRVAQIGQRPGGPPFGNSSVGGAMRFRGPGSEKRRSPGRSRKMRPSLGVHPWPGEGQRDAAAAAAAAAAAGPAPHGGPTPAQRVPEATSPGQRTGSAHIRIPSEMRGRKTALPTGLSFWRCTAPLKLTTRKPHEEPACAHLDTL</sequence>
<name>A0A811ZLD1_NYCPR</name>
<evidence type="ECO:0000313" key="2">
    <source>
        <dbReference type="EMBL" id="CAD7689174.1"/>
    </source>
</evidence>
<protein>
    <submittedName>
        <fullName evidence="2">(raccoon dog) hypothetical protein</fullName>
    </submittedName>
</protein>
<dbReference type="Proteomes" id="UP000645828">
    <property type="component" value="Unassembled WGS sequence"/>
</dbReference>
<feature type="region of interest" description="Disordered" evidence="1">
    <location>
        <begin position="60"/>
        <end position="167"/>
    </location>
</feature>
<accession>A0A811ZLD1</accession>
<evidence type="ECO:0000256" key="1">
    <source>
        <dbReference type="SAM" id="MobiDB-lite"/>
    </source>
</evidence>
<organism evidence="2 3">
    <name type="scientific">Nyctereutes procyonoides</name>
    <name type="common">Raccoon dog</name>
    <name type="synonym">Canis procyonoides</name>
    <dbReference type="NCBI Taxonomy" id="34880"/>
    <lineage>
        <taxon>Eukaryota</taxon>
        <taxon>Metazoa</taxon>
        <taxon>Chordata</taxon>
        <taxon>Craniata</taxon>
        <taxon>Vertebrata</taxon>
        <taxon>Euteleostomi</taxon>
        <taxon>Mammalia</taxon>
        <taxon>Eutheria</taxon>
        <taxon>Laurasiatheria</taxon>
        <taxon>Carnivora</taxon>
        <taxon>Caniformia</taxon>
        <taxon>Canidae</taxon>
        <taxon>Nyctereutes</taxon>
    </lineage>
</organism>
<dbReference type="EMBL" id="CAJHUB010000769">
    <property type="protein sequence ID" value="CAD7689174.1"/>
    <property type="molecule type" value="Genomic_DNA"/>
</dbReference>
<proteinExistence type="predicted"/>
<reference evidence="2" key="1">
    <citation type="submission" date="2020-12" db="EMBL/GenBank/DDBJ databases">
        <authorList>
            <consortium name="Molecular Ecology Group"/>
        </authorList>
    </citation>
    <scope>NUCLEOTIDE SEQUENCE</scope>
    <source>
        <strain evidence="2">TBG_1078</strain>
    </source>
</reference>
<feature type="compositionally biased region" description="Low complexity" evidence="1">
    <location>
        <begin position="118"/>
        <end position="139"/>
    </location>
</feature>
<dbReference type="AlphaFoldDB" id="A0A811ZLD1"/>
<evidence type="ECO:0000313" key="3">
    <source>
        <dbReference type="Proteomes" id="UP000645828"/>
    </source>
</evidence>
<comment type="caution">
    <text evidence="2">The sequence shown here is derived from an EMBL/GenBank/DDBJ whole genome shotgun (WGS) entry which is preliminary data.</text>
</comment>
<gene>
    <name evidence="2" type="ORF">NYPRO_LOCUS21968</name>
</gene>
<keyword evidence="3" id="KW-1185">Reference proteome</keyword>